<gene>
    <name evidence="2" type="ORF">SAMN05421666_1601</name>
</gene>
<evidence type="ECO:0000256" key="1">
    <source>
        <dbReference type="SAM" id="MobiDB-lite"/>
    </source>
</evidence>
<dbReference type="RefSeq" id="WP_076532487.1">
    <property type="nucleotide sequence ID" value="NZ_FOAC01000001.1"/>
</dbReference>
<evidence type="ECO:0008006" key="4">
    <source>
        <dbReference type="Google" id="ProtNLM"/>
    </source>
</evidence>
<protein>
    <recommendedName>
        <fullName evidence="4">DUF4177 domain-containing protein</fullName>
    </recommendedName>
</protein>
<dbReference type="STRING" id="573024.SAMN05216208_0535"/>
<reference evidence="2 3" key="1">
    <citation type="submission" date="2017-01" db="EMBL/GenBank/DDBJ databases">
        <authorList>
            <person name="Mah S.A."/>
            <person name="Swanson W.J."/>
            <person name="Moy G.W."/>
            <person name="Vacquier V.D."/>
        </authorList>
    </citation>
    <scope>NUCLEOTIDE SEQUENCE [LARGE SCALE GENOMIC DNA]</scope>
    <source>
        <strain evidence="2 3">DSM 29590</strain>
    </source>
</reference>
<dbReference type="Proteomes" id="UP000186019">
    <property type="component" value="Unassembled WGS sequence"/>
</dbReference>
<feature type="region of interest" description="Disordered" evidence="1">
    <location>
        <begin position="93"/>
        <end position="139"/>
    </location>
</feature>
<keyword evidence="3" id="KW-1185">Reference proteome</keyword>
<dbReference type="OrthoDB" id="7658888at2"/>
<dbReference type="EMBL" id="FTNV01000001">
    <property type="protein sequence ID" value="SIS06704.1"/>
    <property type="molecule type" value="Genomic_DNA"/>
</dbReference>
<proteinExistence type="predicted"/>
<dbReference type="AlphaFoldDB" id="A0A1N7G2H2"/>
<feature type="compositionally biased region" description="Low complexity" evidence="1">
    <location>
        <begin position="126"/>
        <end position="139"/>
    </location>
</feature>
<evidence type="ECO:0000313" key="2">
    <source>
        <dbReference type="EMBL" id="SIS06704.1"/>
    </source>
</evidence>
<feature type="compositionally biased region" description="Basic and acidic residues" evidence="1">
    <location>
        <begin position="96"/>
        <end position="105"/>
    </location>
</feature>
<organism evidence="2 3">
    <name type="scientific">Roseovarius nanhaiticus</name>
    <dbReference type="NCBI Taxonomy" id="573024"/>
    <lineage>
        <taxon>Bacteria</taxon>
        <taxon>Pseudomonadati</taxon>
        <taxon>Pseudomonadota</taxon>
        <taxon>Alphaproteobacteria</taxon>
        <taxon>Rhodobacterales</taxon>
        <taxon>Roseobacteraceae</taxon>
        <taxon>Roseovarius</taxon>
    </lineage>
</organism>
<evidence type="ECO:0000313" key="3">
    <source>
        <dbReference type="Proteomes" id="UP000186019"/>
    </source>
</evidence>
<sequence>MTSFEYKVIPAPTKGTKAPGVKSGEGRFAATVEGTLNAQAADGWEYLRTDILPSDERQGLTGSQTVYRTLMVFRRSKAEGDTAAEDIIQNAQDVAEAARPERREPSLAPVAPSRADPAPKPDVPDTPDAPSTPDTPKTD</sequence>
<accession>A0A1N7G2H2</accession>
<name>A0A1N7G2H2_9RHOB</name>